<comment type="caution">
    <text evidence="1">The sequence shown here is derived from an EMBL/GenBank/DDBJ whole genome shotgun (WGS) entry which is preliminary data.</text>
</comment>
<evidence type="ECO:0000313" key="1">
    <source>
        <dbReference type="EMBL" id="POA96865.1"/>
    </source>
</evidence>
<dbReference type="EMBL" id="PPTF01000098">
    <property type="protein sequence ID" value="POA96865.1"/>
    <property type="molecule type" value="Genomic_DNA"/>
</dbReference>
<dbReference type="SUPFAM" id="SSF51197">
    <property type="entry name" value="Clavaminate synthase-like"/>
    <property type="match status" value="1"/>
</dbReference>
<proteinExistence type="predicted"/>
<gene>
    <name evidence="1" type="ORF">C2134_20185</name>
</gene>
<sequence length="448" mass="51588">MVLVVISGMQMENQPIVFSNEWWDEFIHVTKKLSVPAVFCKPLDAEKIVSYRHAVANIISAIAKLRSSQYGFRVYLEGHQLGSSEIEDIYDNPPLDGECVVQWCERVFNDKKFGVIINSGEKFDQKFSKDVAVLMKPLFDKIGLPRDGIQFSIFVGNYDKTPLGIHQDYRGENVLHLHVGPGEKTMYVWDKDEYGKLTTEGGLRKGNFNDLEPYAQSYHIQSGDLFFMPEGTFHIGAQKELSIAITVWQYTHTNGRFTQELLNHVHKQINLSGKDAIDHDLRPPQDDSHIDDIFPACELPQEYKNLTLQELIKKAYQDWRLEIFSNAGYRNPPFANKTREVFSPLDVVKIESPYRILTRRIDGMEKVMIYVRGHKFEIKYHACLLELIKALNDGREHKVSYLLKLLDPQWSEKVGLHFLSELHVYHGIVKVVNVSHLAHQNEIMGSEV</sequence>
<organism evidence="1 2">
    <name type="scientific">Chromobacterium sinusclupearum</name>
    <dbReference type="NCBI Taxonomy" id="2077146"/>
    <lineage>
        <taxon>Bacteria</taxon>
        <taxon>Pseudomonadati</taxon>
        <taxon>Pseudomonadota</taxon>
        <taxon>Betaproteobacteria</taxon>
        <taxon>Neisseriales</taxon>
        <taxon>Chromobacteriaceae</taxon>
        <taxon>Chromobacterium</taxon>
    </lineage>
</organism>
<dbReference type="Proteomes" id="UP000236416">
    <property type="component" value="Unassembled WGS sequence"/>
</dbReference>
<reference evidence="1 2" key="1">
    <citation type="submission" date="2018-01" db="EMBL/GenBank/DDBJ databases">
        <title>Genomic Sequence of Chromobacterium MWU13-2610 from wild cranberry bogs within the Cape Cod National Seashore.</title>
        <authorList>
            <person name="O'Hara-Hanley K."/>
            <person name="Soby S."/>
            <person name="Harrison A."/>
        </authorList>
    </citation>
    <scope>NUCLEOTIDE SEQUENCE [LARGE SCALE GENOMIC DNA]</scope>
    <source>
        <strain evidence="1 2">MWU13-2610</strain>
    </source>
</reference>
<dbReference type="Gene3D" id="2.60.120.650">
    <property type="entry name" value="Cupin"/>
    <property type="match status" value="1"/>
</dbReference>
<name>A0A2K4MJG4_9NEIS</name>
<dbReference type="AlphaFoldDB" id="A0A2K4MJG4"/>
<protein>
    <recommendedName>
        <fullName evidence="3">JmjC domain-containing protein</fullName>
    </recommendedName>
</protein>
<accession>A0A2K4MJG4</accession>
<keyword evidence="2" id="KW-1185">Reference proteome</keyword>
<evidence type="ECO:0000313" key="2">
    <source>
        <dbReference type="Proteomes" id="UP000236416"/>
    </source>
</evidence>
<evidence type="ECO:0008006" key="3">
    <source>
        <dbReference type="Google" id="ProtNLM"/>
    </source>
</evidence>